<dbReference type="Pfam" id="PF20381">
    <property type="entry name" value="Rv1476"/>
    <property type="match status" value="1"/>
</dbReference>
<dbReference type="RefSeq" id="WP_005057855.1">
    <property type="nucleotide sequence ID" value="NZ_AP022621.1"/>
</dbReference>
<keyword evidence="1" id="KW-1133">Transmembrane helix</keyword>
<sequence length="185" mass="19441">MTPQHLPTFIPAELCQAVGVSIQTAGTDPVGWSAKCLQMARADVDEDGVAAAPADVPGLKEVVAKAHAKDIDLKVVALPGNPWIDTPLRDIATEIGKDHPDSTILVISPSYAGTYSAKYDRVTLEAGQDVAKTGNPVLSANNFVDELGREHFSWTALTIVLVVLVAAACAGIALVRGRFANDSVK</sequence>
<dbReference type="Proteomes" id="UP000045782">
    <property type="component" value="Unassembled WGS sequence"/>
</dbReference>
<evidence type="ECO:0000313" key="2">
    <source>
        <dbReference type="EMBL" id="CPV34944.1"/>
    </source>
</evidence>
<gene>
    <name evidence="2" type="ORF">ERS075579_00618</name>
</gene>
<name>A0A0U0ZII0_9MYCO</name>
<evidence type="ECO:0000256" key="1">
    <source>
        <dbReference type="SAM" id="Phobius"/>
    </source>
</evidence>
<dbReference type="InterPro" id="IPR046498">
    <property type="entry name" value="Rv1476-like"/>
</dbReference>
<feature type="transmembrane region" description="Helical" evidence="1">
    <location>
        <begin position="152"/>
        <end position="175"/>
    </location>
</feature>
<accession>A0A0U0ZII0</accession>
<organism evidence="2 3">
    <name type="scientific">Mycobacteroides abscessus</name>
    <dbReference type="NCBI Taxonomy" id="36809"/>
    <lineage>
        <taxon>Bacteria</taxon>
        <taxon>Bacillati</taxon>
        <taxon>Actinomycetota</taxon>
        <taxon>Actinomycetes</taxon>
        <taxon>Mycobacteriales</taxon>
        <taxon>Mycobacteriaceae</taxon>
        <taxon>Mycobacteroides</taxon>
    </lineage>
</organism>
<dbReference type="EMBL" id="CSWP01000001">
    <property type="protein sequence ID" value="CPV34944.1"/>
    <property type="molecule type" value="Genomic_DNA"/>
</dbReference>
<keyword evidence="1" id="KW-0812">Transmembrane</keyword>
<protein>
    <submittedName>
        <fullName evidence="2">Conserved membrane protein of uncharacterized function</fullName>
    </submittedName>
</protein>
<dbReference type="AlphaFoldDB" id="A0A0U0ZII0"/>
<proteinExistence type="predicted"/>
<evidence type="ECO:0000313" key="3">
    <source>
        <dbReference type="Proteomes" id="UP000045782"/>
    </source>
</evidence>
<reference evidence="2 3" key="1">
    <citation type="submission" date="2015-03" db="EMBL/GenBank/DDBJ databases">
        <authorList>
            <person name="Murphy D."/>
        </authorList>
    </citation>
    <scope>NUCLEOTIDE SEQUENCE [LARGE SCALE GENOMIC DNA]</scope>
    <source>
        <strain evidence="2 3">PAP088</strain>
    </source>
</reference>
<keyword evidence="1" id="KW-0472">Membrane</keyword>